<gene>
    <name evidence="5" type="ORF">AURDEDRAFT_117539</name>
</gene>
<name>J0CWE0_AURST</name>
<accession>J0CWE0</accession>
<comment type="similarity">
    <text evidence="1">Belongs to the 3-beta-HSD family.</text>
</comment>
<dbReference type="GO" id="GO:0016616">
    <property type="term" value="F:oxidoreductase activity, acting on the CH-OH group of donors, NAD or NADP as acceptor"/>
    <property type="evidence" value="ECO:0007669"/>
    <property type="project" value="InterPro"/>
</dbReference>
<keyword evidence="3" id="KW-1133">Transmembrane helix</keyword>
<feature type="transmembrane region" description="Helical" evidence="3">
    <location>
        <begin position="6"/>
        <end position="25"/>
    </location>
</feature>
<dbReference type="SUPFAM" id="SSF51735">
    <property type="entry name" value="NAD(P)-binding Rossmann-fold domains"/>
    <property type="match status" value="1"/>
</dbReference>
<feature type="domain" description="3-beta hydroxysteroid dehydrogenase/isomerase" evidence="4">
    <location>
        <begin position="70"/>
        <end position="311"/>
    </location>
</feature>
<evidence type="ECO:0000256" key="2">
    <source>
        <dbReference type="ARBA" id="ARBA00023002"/>
    </source>
</evidence>
<reference evidence="6" key="1">
    <citation type="journal article" date="2012" name="Science">
        <title>The Paleozoic origin of enzymatic lignin decomposition reconstructed from 31 fungal genomes.</title>
        <authorList>
            <person name="Floudas D."/>
            <person name="Binder M."/>
            <person name="Riley R."/>
            <person name="Barry K."/>
            <person name="Blanchette R.A."/>
            <person name="Henrissat B."/>
            <person name="Martinez A.T."/>
            <person name="Otillar R."/>
            <person name="Spatafora J.W."/>
            <person name="Yadav J.S."/>
            <person name="Aerts A."/>
            <person name="Benoit I."/>
            <person name="Boyd A."/>
            <person name="Carlson A."/>
            <person name="Copeland A."/>
            <person name="Coutinho P.M."/>
            <person name="de Vries R.P."/>
            <person name="Ferreira P."/>
            <person name="Findley K."/>
            <person name="Foster B."/>
            <person name="Gaskell J."/>
            <person name="Glotzer D."/>
            <person name="Gorecki P."/>
            <person name="Heitman J."/>
            <person name="Hesse C."/>
            <person name="Hori C."/>
            <person name="Igarashi K."/>
            <person name="Jurgens J.A."/>
            <person name="Kallen N."/>
            <person name="Kersten P."/>
            <person name="Kohler A."/>
            <person name="Kuees U."/>
            <person name="Kumar T.K.A."/>
            <person name="Kuo A."/>
            <person name="LaButti K."/>
            <person name="Larrondo L.F."/>
            <person name="Lindquist E."/>
            <person name="Ling A."/>
            <person name="Lombard V."/>
            <person name="Lucas S."/>
            <person name="Lundell T."/>
            <person name="Martin R."/>
            <person name="McLaughlin D.J."/>
            <person name="Morgenstern I."/>
            <person name="Morin E."/>
            <person name="Murat C."/>
            <person name="Nagy L.G."/>
            <person name="Nolan M."/>
            <person name="Ohm R.A."/>
            <person name="Patyshakuliyeva A."/>
            <person name="Rokas A."/>
            <person name="Ruiz-Duenas F.J."/>
            <person name="Sabat G."/>
            <person name="Salamov A."/>
            <person name="Samejima M."/>
            <person name="Schmutz J."/>
            <person name="Slot J.C."/>
            <person name="St John F."/>
            <person name="Stenlid J."/>
            <person name="Sun H."/>
            <person name="Sun S."/>
            <person name="Syed K."/>
            <person name="Tsang A."/>
            <person name="Wiebenga A."/>
            <person name="Young D."/>
            <person name="Pisabarro A."/>
            <person name="Eastwood D.C."/>
            <person name="Martin F."/>
            <person name="Cullen D."/>
            <person name="Grigoriev I.V."/>
            <person name="Hibbett D.S."/>
        </authorList>
    </citation>
    <scope>NUCLEOTIDE SEQUENCE [LARGE SCALE GENOMIC DNA]</scope>
    <source>
        <strain evidence="6">TFB10046</strain>
    </source>
</reference>
<keyword evidence="3" id="KW-0472">Membrane</keyword>
<organism evidence="5 6">
    <name type="scientific">Auricularia subglabra (strain TFB-10046 / SS5)</name>
    <name type="common">White-rot fungus</name>
    <name type="synonym">Auricularia delicata (strain TFB10046)</name>
    <dbReference type="NCBI Taxonomy" id="717982"/>
    <lineage>
        <taxon>Eukaryota</taxon>
        <taxon>Fungi</taxon>
        <taxon>Dikarya</taxon>
        <taxon>Basidiomycota</taxon>
        <taxon>Agaricomycotina</taxon>
        <taxon>Agaricomycetes</taxon>
        <taxon>Auriculariales</taxon>
        <taxon>Auriculariaceae</taxon>
        <taxon>Auricularia</taxon>
    </lineage>
</organism>
<evidence type="ECO:0000313" key="5">
    <source>
        <dbReference type="EMBL" id="EJD34896.1"/>
    </source>
</evidence>
<keyword evidence="2" id="KW-0560">Oxidoreductase</keyword>
<evidence type="ECO:0000256" key="1">
    <source>
        <dbReference type="ARBA" id="ARBA00009219"/>
    </source>
</evidence>
<keyword evidence="6" id="KW-1185">Reference proteome</keyword>
<dbReference type="Gene3D" id="3.40.50.720">
    <property type="entry name" value="NAD(P)-binding Rossmann-like Domain"/>
    <property type="match status" value="1"/>
</dbReference>
<feature type="transmembrane region" description="Helical" evidence="3">
    <location>
        <begin position="342"/>
        <end position="360"/>
    </location>
</feature>
<dbReference type="EMBL" id="JH687915">
    <property type="protein sequence ID" value="EJD34896.1"/>
    <property type="molecule type" value="Genomic_DNA"/>
</dbReference>
<dbReference type="PANTHER" id="PTHR43245:SF51">
    <property type="entry name" value="SHORT CHAIN DEHYDROGENASE_REDUCTASE FAMILY 42E, MEMBER 2"/>
    <property type="match status" value="1"/>
</dbReference>
<sequence length="451" mass="49710">MPSSGAIFVVVGILLAGSYYLRLLARRLRGPHPGSLAQRSLSVEELNAVSYDDIDILACLDKEPTGRKYLVVGGSGFVGSYIVRLLLKRGERDVQILDRVAPPEDLAAVSFSAVDITSERAVHAAFAGIAPDIVIHTAALIRFWERWAYTFSPTRRVNVLGTSFLLAAAAEAGAKVFIYCSSGDVAIPRPSFSRLAYGRIVIRDADGPLPQHEFSQSCYSRSKLMAEELVIAADRPGGMRTGVLRPGFTILGPNDRLITSTLTLPEVPVFDEQFSQTSVHVWDVAAAHVKYADRLVSGTDDERNQLSAQRFLVTCKGGGWRLYDVRRAIQHYAQRPIILRPVPPLAIFIISHLVELLLWIRYRVLSLFTSSPSLVPGWIGQVAFLQPATLEYLTDVEIDDSRARRVLGYEPQWTMAQSIRYAVDEVCSGQATFGQHTGLAMQEGKGHMLEA</sequence>
<proteinExistence type="inferred from homology"/>
<dbReference type="InterPro" id="IPR036291">
    <property type="entry name" value="NAD(P)-bd_dom_sf"/>
</dbReference>
<dbReference type="GO" id="GO:0006694">
    <property type="term" value="P:steroid biosynthetic process"/>
    <property type="evidence" value="ECO:0007669"/>
    <property type="project" value="InterPro"/>
</dbReference>
<dbReference type="eggNOG" id="KOG1430">
    <property type="taxonomic scope" value="Eukaryota"/>
</dbReference>
<evidence type="ECO:0000259" key="4">
    <source>
        <dbReference type="Pfam" id="PF01073"/>
    </source>
</evidence>
<protein>
    <submittedName>
        <fullName evidence="5">NAD(P)-binding protein</fullName>
    </submittedName>
</protein>
<keyword evidence="3" id="KW-0812">Transmembrane</keyword>
<dbReference type="InParanoid" id="J0CWE0"/>
<dbReference type="Proteomes" id="UP000006514">
    <property type="component" value="Unassembled WGS sequence"/>
</dbReference>
<dbReference type="Pfam" id="PF01073">
    <property type="entry name" value="3Beta_HSD"/>
    <property type="match status" value="1"/>
</dbReference>
<dbReference type="AlphaFoldDB" id="J0CWE0"/>
<dbReference type="OrthoDB" id="10058185at2759"/>
<dbReference type="InterPro" id="IPR050177">
    <property type="entry name" value="Lipid_A_modif_metabolic_enz"/>
</dbReference>
<dbReference type="InterPro" id="IPR002225">
    <property type="entry name" value="3Beta_OHSteriod_DH/Estase"/>
</dbReference>
<evidence type="ECO:0000313" key="6">
    <source>
        <dbReference type="Proteomes" id="UP000006514"/>
    </source>
</evidence>
<dbReference type="KEGG" id="adl:AURDEDRAFT_117539"/>
<dbReference type="FunCoup" id="J0CWE0">
    <property type="interactions" value="44"/>
</dbReference>
<dbReference type="PANTHER" id="PTHR43245">
    <property type="entry name" value="BIFUNCTIONAL POLYMYXIN RESISTANCE PROTEIN ARNA"/>
    <property type="match status" value="1"/>
</dbReference>
<evidence type="ECO:0000256" key="3">
    <source>
        <dbReference type="SAM" id="Phobius"/>
    </source>
</evidence>
<dbReference type="OMA" id="YEANECE"/>